<evidence type="ECO:0000313" key="5">
    <source>
        <dbReference type="Proteomes" id="UP000489600"/>
    </source>
</evidence>
<evidence type="ECO:0000259" key="3">
    <source>
        <dbReference type="Pfam" id="PF11926"/>
    </source>
</evidence>
<dbReference type="AlphaFoldDB" id="A0A565B6P4"/>
<evidence type="ECO:0000256" key="1">
    <source>
        <dbReference type="SAM" id="Coils"/>
    </source>
</evidence>
<feature type="region of interest" description="Disordered" evidence="2">
    <location>
        <begin position="179"/>
        <end position="198"/>
    </location>
</feature>
<feature type="region of interest" description="Disordered" evidence="2">
    <location>
        <begin position="151"/>
        <end position="171"/>
    </location>
</feature>
<accession>A0A565B6P4</accession>
<evidence type="ECO:0000313" key="4">
    <source>
        <dbReference type="EMBL" id="VVA96529.1"/>
    </source>
</evidence>
<feature type="coiled-coil region" evidence="1">
    <location>
        <begin position="5"/>
        <end position="124"/>
    </location>
</feature>
<keyword evidence="1" id="KW-0175">Coiled coil</keyword>
<dbReference type="Pfam" id="PF11926">
    <property type="entry name" value="DUF3444"/>
    <property type="match status" value="1"/>
</dbReference>
<dbReference type="PANTHER" id="PTHR45089:SF37">
    <property type="entry name" value="DUF3444 DOMAIN-CONTAINING PROTEIN"/>
    <property type="match status" value="1"/>
</dbReference>
<dbReference type="InterPro" id="IPR024593">
    <property type="entry name" value="DUF3444"/>
</dbReference>
<feature type="domain" description="DUF3444" evidence="3">
    <location>
        <begin position="214"/>
        <end position="409"/>
    </location>
</feature>
<dbReference type="EMBL" id="CABITT030000003">
    <property type="protein sequence ID" value="VVA96529.1"/>
    <property type="molecule type" value="Genomic_DNA"/>
</dbReference>
<dbReference type="OrthoDB" id="10250354at2759"/>
<keyword evidence="5" id="KW-1185">Reference proteome</keyword>
<sequence length="472" mass="54054">MRLVCEKKEEELQEREKKVELLSKLIDEKSCELDRRVKDFDLKEKVSIERRSKEAEAVAISLKELEAKEKEISLLDEAVKEKLAELEKKKENFEAELKEKAEQIEEKSKFLELKEKKLEEKQREFQEPLKQAEACKRSRVKMLAEKCGEVDSLLPPPKKQKSHYHDDEDEGEDLACVVSASASSSEHLNEAQEGEIDEVISIADSDDTDEEDPEPLSCLDSEFHDFEKTLSSFVVGKVWALYDPIDEMPRLYGRIKRINKSQLSVQVTWLDPKDEESVLVACGRFEHGLTETMQSYLTLSHEVHPIIYGRNFIAVNPREGETWALFRDWSKSRNNNPEQHKPPYRYDLVEVISFDDHLGFGVAYLGKVEGFVSVFKHDVQDGVVSFLISPEEIHRFSHRVPSFRLNGEEKEGVPAGSFELDPAAVPSSILKLDHSVHEEAEEAERQSKECGKAGEVEDQDGSRKDIPIIILD</sequence>
<feature type="compositionally biased region" description="Basic and acidic residues" evidence="2">
    <location>
        <begin position="436"/>
        <end position="466"/>
    </location>
</feature>
<gene>
    <name evidence="4" type="ORF">ANE_LOCUS6974</name>
</gene>
<dbReference type="Proteomes" id="UP000489600">
    <property type="component" value="Unassembled WGS sequence"/>
</dbReference>
<reference evidence="4" key="1">
    <citation type="submission" date="2019-07" db="EMBL/GenBank/DDBJ databases">
        <authorList>
            <person name="Dittberner H."/>
        </authorList>
    </citation>
    <scope>NUCLEOTIDE SEQUENCE [LARGE SCALE GENOMIC DNA]</scope>
</reference>
<protein>
    <recommendedName>
        <fullName evidence="3">DUF3444 domain-containing protein</fullName>
    </recommendedName>
</protein>
<comment type="caution">
    <text evidence="4">The sequence shown here is derived from an EMBL/GenBank/DDBJ whole genome shotgun (WGS) entry which is preliminary data.</text>
</comment>
<feature type="region of interest" description="Disordered" evidence="2">
    <location>
        <begin position="436"/>
        <end position="472"/>
    </location>
</feature>
<name>A0A565B6P4_9BRAS</name>
<dbReference type="PANTHER" id="PTHR45089">
    <property type="entry name" value="DNAJ HEAT SHOCK AMINO-TERMINAL DOMAIN PROTEIN-RELATED"/>
    <property type="match status" value="1"/>
</dbReference>
<organism evidence="4 5">
    <name type="scientific">Arabis nemorensis</name>
    <dbReference type="NCBI Taxonomy" id="586526"/>
    <lineage>
        <taxon>Eukaryota</taxon>
        <taxon>Viridiplantae</taxon>
        <taxon>Streptophyta</taxon>
        <taxon>Embryophyta</taxon>
        <taxon>Tracheophyta</taxon>
        <taxon>Spermatophyta</taxon>
        <taxon>Magnoliopsida</taxon>
        <taxon>eudicotyledons</taxon>
        <taxon>Gunneridae</taxon>
        <taxon>Pentapetalae</taxon>
        <taxon>rosids</taxon>
        <taxon>malvids</taxon>
        <taxon>Brassicales</taxon>
        <taxon>Brassicaceae</taxon>
        <taxon>Arabideae</taxon>
        <taxon>Arabis</taxon>
    </lineage>
</organism>
<proteinExistence type="predicted"/>
<evidence type="ECO:0000256" key="2">
    <source>
        <dbReference type="SAM" id="MobiDB-lite"/>
    </source>
</evidence>